<dbReference type="GO" id="GO:0005737">
    <property type="term" value="C:cytoplasm"/>
    <property type="evidence" value="ECO:0007669"/>
    <property type="project" value="UniProtKB-SubCell"/>
</dbReference>
<dbReference type="InterPro" id="IPR015424">
    <property type="entry name" value="PyrdxlP-dep_Trfase"/>
</dbReference>
<name>A0A1F6BEG1_9BACT</name>
<evidence type="ECO:0000256" key="6">
    <source>
        <dbReference type="ARBA" id="ARBA00022563"/>
    </source>
</evidence>
<evidence type="ECO:0000256" key="2">
    <source>
        <dbReference type="ARBA" id="ARBA00004496"/>
    </source>
</evidence>
<evidence type="ECO:0000256" key="9">
    <source>
        <dbReference type="PIRSR" id="PIRSR000412-50"/>
    </source>
</evidence>
<keyword evidence="8 9" id="KW-0663">Pyridoxal phosphate</keyword>
<accession>A0A1F6BEG1</accession>
<feature type="modified residue" description="N6-(pyridoxal phosphate)lysine" evidence="9">
    <location>
        <position position="239"/>
    </location>
</feature>
<reference evidence="11 12" key="1">
    <citation type="journal article" date="2016" name="Nat. Commun.">
        <title>Thousands of microbial genomes shed light on interconnected biogeochemical processes in an aquifer system.</title>
        <authorList>
            <person name="Anantharaman K."/>
            <person name="Brown C.T."/>
            <person name="Hug L.A."/>
            <person name="Sharon I."/>
            <person name="Castelle C.J."/>
            <person name="Probst A.J."/>
            <person name="Thomas B.C."/>
            <person name="Singh A."/>
            <person name="Wilkins M.J."/>
            <person name="Karaoz U."/>
            <person name="Brodie E.L."/>
            <person name="Williams K.H."/>
            <person name="Hubbard S.S."/>
            <person name="Banfield J.F."/>
        </authorList>
    </citation>
    <scope>NUCLEOTIDE SEQUENCE [LARGE SCALE GENOMIC DNA]</scope>
</reference>
<dbReference type="InterPro" id="IPR039429">
    <property type="entry name" value="SHMT-like_dom"/>
</dbReference>
<feature type="non-terminal residue" evidence="11">
    <location>
        <position position="336"/>
    </location>
</feature>
<dbReference type="CDD" id="cd00378">
    <property type="entry name" value="SHMT"/>
    <property type="match status" value="1"/>
</dbReference>
<evidence type="ECO:0000256" key="8">
    <source>
        <dbReference type="ARBA" id="ARBA00022898"/>
    </source>
</evidence>
<dbReference type="PROSITE" id="PS00096">
    <property type="entry name" value="SHMT"/>
    <property type="match status" value="1"/>
</dbReference>
<gene>
    <name evidence="11" type="primary">glyA</name>
    <name evidence="11" type="ORF">A2363_01485</name>
</gene>
<evidence type="ECO:0000313" key="12">
    <source>
        <dbReference type="Proteomes" id="UP000176186"/>
    </source>
</evidence>
<organism evidence="11 12">
    <name type="scientific">Candidatus Gottesmanbacteria bacterium RIFOXYB1_FULL_47_11</name>
    <dbReference type="NCBI Taxonomy" id="1798401"/>
    <lineage>
        <taxon>Bacteria</taxon>
        <taxon>Candidatus Gottesmaniibacteriota</taxon>
    </lineage>
</organism>
<dbReference type="InterPro" id="IPR015422">
    <property type="entry name" value="PyrdxlP-dep_Trfase_small"/>
</dbReference>
<dbReference type="Proteomes" id="UP000176186">
    <property type="component" value="Unassembled WGS sequence"/>
</dbReference>
<evidence type="ECO:0000313" key="11">
    <source>
        <dbReference type="EMBL" id="OGG35152.1"/>
    </source>
</evidence>
<keyword evidence="5" id="KW-0963">Cytoplasm</keyword>
<dbReference type="InterPro" id="IPR019798">
    <property type="entry name" value="Ser_HO-MeTrfase_PLP_BS"/>
</dbReference>
<dbReference type="FunFam" id="3.40.640.10:FF:000001">
    <property type="entry name" value="Serine hydroxymethyltransferase"/>
    <property type="match status" value="1"/>
</dbReference>
<evidence type="ECO:0000256" key="7">
    <source>
        <dbReference type="ARBA" id="ARBA00022679"/>
    </source>
</evidence>
<dbReference type="GO" id="GO:0019264">
    <property type="term" value="P:glycine biosynthetic process from serine"/>
    <property type="evidence" value="ECO:0007669"/>
    <property type="project" value="InterPro"/>
</dbReference>
<dbReference type="Pfam" id="PF00464">
    <property type="entry name" value="SHMT"/>
    <property type="match status" value="1"/>
</dbReference>
<evidence type="ECO:0000256" key="5">
    <source>
        <dbReference type="ARBA" id="ARBA00022490"/>
    </source>
</evidence>
<dbReference type="PIRSF" id="PIRSF000412">
    <property type="entry name" value="SHMT"/>
    <property type="match status" value="1"/>
</dbReference>
<dbReference type="PANTHER" id="PTHR11680:SF35">
    <property type="entry name" value="SERINE HYDROXYMETHYLTRANSFERASE 1"/>
    <property type="match status" value="1"/>
</dbReference>
<dbReference type="PANTHER" id="PTHR11680">
    <property type="entry name" value="SERINE HYDROXYMETHYLTRANSFERASE"/>
    <property type="match status" value="1"/>
</dbReference>
<comment type="similarity">
    <text evidence="3">Belongs to the SHMT family.</text>
</comment>
<evidence type="ECO:0000256" key="1">
    <source>
        <dbReference type="ARBA" id="ARBA00001933"/>
    </source>
</evidence>
<dbReference type="EMBL" id="MFKE01000018">
    <property type="protein sequence ID" value="OGG35152.1"/>
    <property type="molecule type" value="Genomic_DNA"/>
</dbReference>
<keyword evidence="11" id="KW-0489">Methyltransferase</keyword>
<comment type="subunit">
    <text evidence="4">Homodimer.</text>
</comment>
<dbReference type="AlphaFoldDB" id="A0A1F6BEG1"/>
<proteinExistence type="inferred from homology"/>
<dbReference type="GO" id="GO:0004372">
    <property type="term" value="F:glycine hydroxymethyltransferase activity"/>
    <property type="evidence" value="ECO:0007669"/>
    <property type="project" value="InterPro"/>
</dbReference>
<dbReference type="GO" id="GO:0008168">
    <property type="term" value="F:methyltransferase activity"/>
    <property type="evidence" value="ECO:0007669"/>
    <property type="project" value="UniProtKB-KW"/>
</dbReference>
<dbReference type="NCBIfam" id="NF000586">
    <property type="entry name" value="PRK00011.1"/>
    <property type="match status" value="1"/>
</dbReference>
<keyword evidence="6" id="KW-0554">One-carbon metabolism</keyword>
<dbReference type="Gene3D" id="3.90.1150.10">
    <property type="entry name" value="Aspartate Aminotransferase, domain 1"/>
    <property type="match status" value="1"/>
</dbReference>
<dbReference type="InterPro" id="IPR015421">
    <property type="entry name" value="PyrdxlP-dep_Trfase_major"/>
</dbReference>
<comment type="caution">
    <text evidence="11">The sequence shown here is derived from an EMBL/GenBank/DDBJ whole genome shotgun (WGS) entry which is preliminary data.</text>
</comment>
<dbReference type="STRING" id="1798401.A2363_01485"/>
<dbReference type="InterPro" id="IPR049943">
    <property type="entry name" value="Ser_HO-MeTrfase-like"/>
</dbReference>
<dbReference type="SUPFAM" id="SSF53383">
    <property type="entry name" value="PLP-dependent transferases"/>
    <property type="match status" value="1"/>
</dbReference>
<evidence type="ECO:0000256" key="4">
    <source>
        <dbReference type="ARBA" id="ARBA00011738"/>
    </source>
</evidence>
<dbReference type="GO" id="GO:0030170">
    <property type="term" value="F:pyridoxal phosphate binding"/>
    <property type="evidence" value="ECO:0007669"/>
    <property type="project" value="InterPro"/>
</dbReference>
<dbReference type="InterPro" id="IPR001085">
    <property type="entry name" value="Ser_HO-MeTrfase"/>
</dbReference>
<comment type="subcellular location">
    <subcellularLocation>
        <location evidence="2">Cytoplasm</location>
    </subcellularLocation>
</comment>
<sequence>MNTLALLLPIAYDSPMILTKNDPQISRLIGLESKRQDEGLEMIPSENYVSGAVREAMGSILTNKYSEGFPRHRYYGGNEVIDEIEILAQNRAKTLFGVASANVQPYSGSPANFAVYLATCAPGDTVMGLALTDGGHLTHGWKVSATGIFFNSIQYHVRTDGRIDMDEVWRLAREHKPKLIWMGATAYMFAYDYAKFAEVADAVGAVLAADIAHVAGLIVAGAHPSPVPHAHIVTTTTHKTLRGPRGAMIMVTPGGVKKDPELPGKIDKAIFPGLQGGPHDHQTGAIAVALKEAATPEFKRYGKQIVKNAKALADSLKKEGLKLVGNGTENHLILLD</sequence>
<keyword evidence="7 11" id="KW-0808">Transferase</keyword>
<dbReference type="GO" id="GO:0032259">
    <property type="term" value="P:methylation"/>
    <property type="evidence" value="ECO:0007669"/>
    <property type="project" value="UniProtKB-KW"/>
</dbReference>
<feature type="domain" description="Serine hydroxymethyltransferase-like" evidence="10">
    <location>
        <begin position="18"/>
        <end position="336"/>
    </location>
</feature>
<dbReference type="GO" id="GO:0035999">
    <property type="term" value="P:tetrahydrofolate interconversion"/>
    <property type="evidence" value="ECO:0007669"/>
    <property type="project" value="InterPro"/>
</dbReference>
<dbReference type="Gene3D" id="3.40.640.10">
    <property type="entry name" value="Type I PLP-dependent aspartate aminotransferase-like (Major domain)"/>
    <property type="match status" value="1"/>
</dbReference>
<comment type="cofactor">
    <cofactor evidence="1 9">
        <name>pyridoxal 5'-phosphate</name>
        <dbReference type="ChEBI" id="CHEBI:597326"/>
    </cofactor>
</comment>
<evidence type="ECO:0000256" key="3">
    <source>
        <dbReference type="ARBA" id="ARBA00006376"/>
    </source>
</evidence>
<evidence type="ECO:0000259" key="10">
    <source>
        <dbReference type="Pfam" id="PF00464"/>
    </source>
</evidence>
<protein>
    <submittedName>
        <fullName evidence="11">Serine hydroxymethyltransferase</fullName>
    </submittedName>
</protein>